<keyword evidence="1" id="KW-1133">Transmembrane helix</keyword>
<accession>A0A451CYR4</accession>
<dbReference type="AlphaFoldDB" id="A0A451CYR4"/>
<feature type="transmembrane region" description="Helical" evidence="1">
    <location>
        <begin position="21"/>
        <end position="39"/>
    </location>
</feature>
<dbReference type="EMBL" id="LR217695">
    <property type="protein sequence ID" value="VFP78276.1"/>
    <property type="molecule type" value="Genomic_DNA"/>
</dbReference>
<organism evidence="2 3">
    <name type="scientific">Buchnera aphidicola</name>
    <name type="common">Cinara cuneomaculata</name>
    <dbReference type="NCBI Taxonomy" id="1660040"/>
    <lineage>
        <taxon>Bacteria</taxon>
        <taxon>Pseudomonadati</taxon>
        <taxon>Pseudomonadota</taxon>
        <taxon>Gammaproteobacteria</taxon>
        <taxon>Enterobacterales</taxon>
        <taxon>Erwiniaceae</taxon>
        <taxon>Buchnera</taxon>
    </lineage>
</organism>
<keyword evidence="1" id="KW-0812">Transmembrane</keyword>
<evidence type="ECO:0000313" key="3">
    <source>
        <dbReference type="Proteomes" id="UP000294404"/>
    </source>
</evidence>
<name>A0A451CYR4_9GAMM</name>
<evidence type="ECO:0000313" key="2">
    <source>
        <dbReference type="EMBL" id="VFP78276.1"/>
    </source>
</evidence>
<feature type="transmembrane region" description="Helical" evidence="1">
    <location>
        <begin position="78"/>
        <end position="102"/>
    </location>
</feature>
<protein>
    <submittedName>
        <fullName evidence="2">Cytochrome bo(3) ubiquinol oxidase subunit 4</fullName>
    </submittedName>
</protein>
<sequence length="107" mass="13215">MLIIKKNIFIEIIKIFMKKKFFIGFYISIFFIFLYFFILSHNLFFFIEYKWIFWLLISIQIFLYFKYFIDISFSKKNFFIISSLIFTGVIISIITIGSLWIFDHLNH</sequence>
<feature type="transmembrane region" description="Helical" evidence="1">
    <location>
        <begin position="51"/>
        <end position="69"/>
    </location>
</feature>
<proteinExistence type="predicted"/>
<dbReference type="Proteomes" id="UP000294404">
    <property type="component" value="Chromosome"/>
</dbReference>
<dbReference type="RefSeq" id="WP_154027576.1">
    <property type="nucleotide sequence ID" value="NZ_LR217695.1"/>
</dbReference>
<gene>
    <name evidence="2" type="primary">cyoD</name>
    <name evidence="2" type="ORF">BUCICUMA2628_297</name>
</gene>
<keyword evidence="1" id="KW-0472">Membrane</keyword>
<evidence type="ECO:0000256" key="1">
    <source>
        <dbReference type="SAM" id="Phobius"/>
    </source>
</evidence>
<reference evidence="2 3" key="1">
    <citation type="submission" date="2019-02" db="EMBL/GenBank/DDBJ databases">
        <authorList>
            <person name="Manzano-Marin A."/>
            <person name="Manzano-Marin A."/>
        </authorList>
    </citation>
    <scope>NUCLEOTIDE SEQUENCE [LARGE SCALE GENOMIC DNA]</scope>
    <source>
        <strain evidence="2 3">BuCicuneomaculata</strain>
    </source>
</reference>